<proteinExistence type="predicted"/>
<gene>
    <name evidence="1" type="ORF">EG328_007957</name>
</gene>
<accession>A0A8H3UE21</accession>
<comment type="caution">
    <text evidence="1">The sequence shown here is derived from an EMBL/GenBank/DDBJ whole genome shotgun (WGS) entry which is preliminary data.</text>
</comment>
<organism evidence="1 2">
    <name type="scientific">Venturia inaequalis</name>
    <name type="common">Apple scab fungus</name>
    <dbReference type="NCBI Taxonomy" id="5025"/>
    <lineage>
        <taxon>Eukaryota</taxon>
        <taxon>Fungi</taxon>
        <taxon>Dikarya</taxon>
        <taxon>Ascomycota</taxon>
        <taxon>Pezizomycotina</taxon>
        <taxon>Dothideomycetes</taxon>
        <taxon>Pleosporomycetidae</taxon>
        <taxon>Venturiales</taxon>
        <taxon>Venturiaceae</taxon>
        <taxon>Venturia</taxon>
    </lineage>
</organism>
<evidence type="ECO:0008006" key="3">
    <source>
        <dbReference type="Google" id="ProtNLM"/>
    </source>
</evidence>
<dbReference type="EMBL" id="WNWS01000437">
    <property type="protein sequence ID" value="KAE9967822.1"/>
    <property type="molecule type" value="Genomic_DNA"/>
</dbReference>
<dbReference type="AlphaFoldDB" id="A0A8H3UE21"/>
<dbReference type="Proteomes" id="UP000447873">
    <property type="component" value="Unassembled WGS sequence"/>
</dbReference>
<evidence type="ECO:0000313" key="2">
    <source>
        <dbReference type="Proteomes" id="UP000447873"/>
    </source>
</evidence>
<sequence length="396" mass="45136">MECRRRDLALLATCALAFFLYFNLRHLHRTISTSSPLHQYLVSEERPEIPINLANGPANATLGFGGIIAVSKKDSHRRSSLLHAAKLTGIDILIPEQPVWTDADVESVKTKKLSVISRGSAMAWLGHLNALKWFVESGLSSALILEDDVDWDIHLRNYQIPLVASAVRNLVSGSSDNTNDPYEALRRANRPQTYWGDLKSWDILYLGHCGDYFDLKFWPELPHEIFTDESLPPLQRMHPDTEDWLREFGMQHKQRMVHKSKEPLCTFAYAVTRESAQRILRELSTEEQNHGTWAYDVRLLEACRDLGWKCWTANPEMFHHTDERDSDITKINGKPLFPVSIKDGDMTPNIACGARSEAFFTIDPDMLHKIKEMSQDPALCLSTATKDHDNPMQGDR</sequence>
<reference evidence="1 2" key="1">
    <citation type="submission" date="2018-12" db="EMBL/GenBank/DDBJ databases">
        <title>Venturia inaequalis Genome Resource.</title>
        <authorList>
            <person name="Lichtner F.J."/>
        </authorList>
    </citation>
    <scope>NUCLEOTIDE SEQUENCE [LARGE SCALE GENOMIC DNA]</scope>
    <source>
        <strain evidence="1 2">120213</strain>
    </source>
</reference>
<protein>
    <recommendedName>
        <fullName evidence="3">Glycosyltransferase family 25 protein</fullName>
    </recommendedName>
</protein>
<name>A0A8H3UE21_VENIN</name>
<evidence type="ECO:0000313" key="1">
    <source>
        <dbReference type="EMBL" id="KAE9967822.1"/>
    </source>
</evidence>